<reference evidence="2" key="1">
    <citation type="submission" date="2023-05" db="EMBL/GenBank/DDBJ databases">
        <title>High-quality long-read genome of Scophthalmus maximus.</title>
        <authorList>
            <person name="Lien S."/>
            <person name="Martinez P."/>
        </authorList>
    </citation>
    <scope>NUCLEOTIDE SEQUENCE [LARGE SCALE GENOMIC DNA]</scope>
</reference>
<dbReference type="Pfam" id="PF06668">
    <property type="entry name" value="ITI_HC_C"/>
    <property type="match status" value="1"/>
</dbReference>
<evidence type="ECO:0000259" key="1">
    <source>
        <dbReference type="Pfam" id="PF06668"/>
    </source>
</evidence>
<dbReference type="GO" id="GO:0030212">
    <property type="term" value="P:hyaluronan metabolic process"/>
    <property type="evidence" value="ECO:0007669"/>
    <property type="project" value="InterPro"/>
</dbReference>
<dbReference type="Proteomes" id="UP000694558">
    <property type="component" value="Chromosome 11"/>
</dbReference>
<evidence type="ECO:0000313" key="3">
    <source>
        <dbReference type="Proteomes" id="UP000694558"/>
    </source>
</evidence>
<sequence length="223" mass="24765">ILTLWKVSMIINASYPSVVSLSAIVDGDPHFVVQLPKLHQNLCFTVDGRADDVLRLLEEPERGIIVDGHLIGAPSKHGVEERSRTYFDRLTISTGGSGGVTITISLDTVVVEGEGRDILPISRQGSVQRQGVTVAVDDHQSCWVELARDVRFLVLFHRYKHPSYLQMAHLGFYITDGRGLSASTQGLLGKNSVAPDSTSSFYLFDPLFHKRTNIRRYKCVCQI</sequence>
<proteinExistence type="predicted"/>
<dbReference type="GeneTree" id="ENSGT00940000162980"/>
<accession>A0A8D3CTD3</accession>
<feature type="domain" description="Inter-alpha-trypsin inhibitor heavy chain C-terminal" evidence="1">
    <location>
        <begin position="62"/>
        <end position="190"/>
    </location>
</feature>
<reference evidence="2" key="2">
    <citation type="submission" date="2025-08" db="UniProtKB">
        <authorList>
            <consortium name="Ensembl"/>
        </authorList>
    </citation>
    <scope>IDENTIFICATION</scope>
</reference>
<organism evidence="2 3">
    <name type="scientific">Scophthalmus maximus</name>
    <name type="common">Turbot</name>
    <name type="synonym">Psetta maxima</name>
    <dbReference type="NCBI Taxonomy" id="52904"/>
    <lineage>
        <taxon>Eukaryota</taxon>
        <taxon>Metazoa</taxon>
        <taxon>Chordata</taxon>
        <taxon>Craniata</taxon>
        <taxon>Vertebrata</taxon>
        <taxon>Euteleostomi</taxon>
        <taxon>Actinopterygii</taxon>
        <taxon>Neopterygii</taxon>
        <taxon>Teleostei</taxon>
        <taxon>Neoteleostei</taxon>
        <taxon>Acanthomorphata</taxon>
        <taxon>Carangaria</taxon>
        <taxon>Pleuronectiformes</taxon>
        <taxon>Pleuronectoidei</taxon>
        <taxon>Scophthalmidae</taxon>
        <taxon>Scophthalmus</taxon>
    </lineage>
</organism>
<name>A0A8D3CTD3_SCOMX</name>
<dbReference type="InterPro" id="IPR010600">
    <property type="entry name" value="ITI_HC_C"/>
</dbReference>
<dbReference type="GO" id="GO:0004867">
    <property type="term" value="F:serine-type endopeptidase inhibitor activity"/>
    <property type="evidence" value="ECO:0007669"/>
    <property type="project" value="InterPro"/>
</dbReference>
<dbReference type="Ensembl" id="ENSSMAT00000049785.1">
    <property type="protein sequence ID" value="ENSSMAP00000050541.1"/>
    <property type="gene ID" value="ENSSMAG00000032263.1"/>
</dbReference>
<dbReference type="PANTHER" id="PTHR10338:SF155">
    <property type="entry name" value="INTER-ALPHA-TRYPSIN INHIBITOR HEAVY CHAIN H6"/>
    <property type="match status" value="1"/>
</dbReference>
<dbReference type="InterPro" id="IPR050934">
    <property type="entry name" value="ITIH"/>
</dbReference>
<evidence type="ECO:0000313" key="2">
    <source>
        <dbReference type="Ensembl" id="ENSSMAP00000050541.1"/>
    </source>
</evidence>
<protein>
    <recommendedName>
        <fullName evidence="1">Inter-alpha-trypsin inhibitor heavy chain C-terminal domain-containing protein</fullName>
    </recommendedName>
</protein>
<dbReference type="AlphaFoldDB" id="A0A8D3CTD3"/>
<dbReference type="PANTHER" id="PTHR10338">
    <property type="entry name" value="INTER-ALPHA-TRYPSIN INHIBITOR HEAVY CHAIN FAMILY MEMBER"/>
    <property type="match status" value="1"/>
</dbReference>